<reference evidence="1" key="1">
    <citation type="submission" date="2019-03" db="EMBL/GenBank/DDBJ databases">
        <title>Single cell metagenomics reveals metabolic interactions within the superorganism composed of flagellate Streblomastix strix and complex community of Bacteroidetes bacteria on its surface.</title>
        <authorList>
            <person name="Treitli S.C."/>
            <person name="Kolisko M."/>
            <person name="Husnik F."/>
            <person name="Keeling P."/>
            <person name="Hampl V."/>
        </authorList>
    </citation>
    <scope>NUCLEOTIDE SEQUENCE</scope>
    <source>
        <strain evidence="1">STM</strain>
    </source>
</reference>
<accession>A0A5J4RUV3</accession>
<proteinExistence type="predicted"/>
<protein>
    <submittedName>
        <fullName evidence="1">Uncharacterized protein</fullName>
    </submittedName>
</protein>
<organism evidence="1">
    <name type="scientific">termite gut metagenome</name>
    <dbReference type="NCBI Taxonomy" id="433724"/>
    <lineage>
        <taxon>unclassified sequences</taxon>
        <taxon>metagenomes</taxon>
        <taxon>organismal metagenomes</taxon>
    </lineage>
</organism>
<dbReference type="AlphaFoldDB" id="A0A5J4RUV3"/>
<name>A0A5J4RUV3_9ZZZZ</name>
<gene>
    <name evidence="1" type="ORF">EZS27_014170</name>
</gene>
<dbReference type="EMBL" id="SNRY01000672">
    <property type="protein sequence ID" value="KAA6337767.1"/>
    <property type="molecule type" value="Genomic_DNA"/>
</dbReference>
<comment type="caution">
    <text evidence="1">The sequence shown here is derived from an EMBL/GenBank/DDBJ whole genome shotgun (WGS) entry which is preliminary data.</text>
</comment>
<sequence>MDSTTITLIQVASYRFKILSMVYPKIGIKRIHTITDGEFSVRRIKHLLAILHLRLILLHFDLVVSQYPENRFS</sequence>
<evidence type="ECO:0000313" key="1">
    <source>
        <dbReference type="EMBL" id="KAA6337767.1"/>
    </source>
</evidence>